<dbReference type="InterPro" id="IPR003156">
    <property type="entry name" value="DHHA1_dom"/>
</dbReference>
<dbReference type="InterPro" id="IPR038763">
    <property type="entry name" value="DHH_sf"/>
</dbReference>
<comment type="caution">
    <text evidence="9">The sequence shown here is derived from an EMBL/GenBank/DDBJ whole genome shotgun (WGS) entry which is preliminary data.</text>
</comment>
<dbReference type="PANTHER" id="PTHR30255">
    <property type="entry name" value="SINGLE-STRANDED-DNA-SPECIFIC EXONUCLEASE RECJ"/>
    <property type="match status" value="1"/>
</dbReference>
<protein>
    <recommendedName>
        <fullName evidence="2">Single-stranded-DNA-specific exonuclease RecJ</fullName>
    </recommendedName>
</protein>
<dbReference type="SUPFAM" id="SSF64182">
    <property type="entry name" value="DHH phosphoesterases"/>
    <property type="match status" value="1"/>
</dbReference>
<evidence type="ECO:0000256" key="2">
    <source>
        <dbReference type="ARBA" id="ARBA00019841"/>
    </source>
</evidence>
<dbReference type="Gene3D" id="3.90.1640.30">
    <property type="match status" value="1"/>
</dbReference>
<evidence type="ECO:0000256" key="4">
    <source>
        <dbReference type="ARBA" id="ARBA00022801"/>
    </source>
</evidence>
<dbReference type="InterPro" id="IPR041122">
    <property type="entry name" value="RecJ_OB"/>
</dbReference>
<dbReference type="EMBL" id="QGTW01000003">
    <property type="protein sequence ID" value="PWW30566.1"/>
    <property type="molecule type" value="Genomic_DNA"/>
</dbReference>
<keyword evidence="3" id="KW-0540">Nuclease</keyword>
<evidence type="ECO:0000256" key="1">
    <source>
        <dbReference type="ARBA" id="ARBA00005915"/>
    </source>
</evidence>
<dbReference type="RefSeq" id="WP_110064418.1">
    <property type="nucleotide sequence ID" value="NZ_QGTW01000003.1"/>
</dbReference>
<dbReference type="Proteomes" id="UP000247150">
    <property type="component" value="Unassembled WGS sequence"/>
</dbReference>
<dbReference type="GO" id="GO:0003676">
    <property type="term" value="F:nucleic acid binding"/>
    <property type="evidence" value="ECO:0007669"/>
    <property type="project" value="InterPro"/>
</dbReference>
<accession>A0A2V3A188</accession>
<dbReference type="Pfam" id="PF02272">
    <property type="entry name" value="DHHA1"/>
    <property type="match status" value="1"/>
</dbReference>
<reference evidence="9 10" key="1">
    <citation type="submission" date="2018-05" db="EMBL/GenBank/DDBJ databases">
        <title>Freshwater and sediment microbial communities from various areas in North America, analyzing microbe dynamics in response to fracking.</title>
        <authorList>
            <person name="Lamendella R."/>
        </authorList>
    </citation>
    <scope>NUCLEOTIDE SEQUENCE [LARGE SCALE GENOMIC DNA]</scope>
    <source>
        <strain evidence="9 10">15_TX</strain>
    </source>
</reference>
<dbReference type="InterPro" id="IPR051673">
    <property type="entry name" value="SSDNA_exonuclease_RecJ"/>
</dbReference>
<evidence type="ECO:0000256" key="5">
    <source>
        <dbReference type="ARBA" id="ARBA00022839"/>
    </source>
</evidence>
<evidence type="ECO:0000256" key="3">
    <source>
        <dbReference type="ARBA" id="ARBA00022722"/>
    </source>
</evidence>
<proteinExistence type="inferred from homology"/>
<evidence type="ECO:0000313" key="10">
    <source>
        <dbReference type="Proteomes" id="UP000247150"/>
    </source>
</evidence>
<dbReference type="Pfam" id="PF17768">
    <property type="entry name" value="RecJ_OB"/>
    <property type="match status" value="1"/>
</dbReference>
<dbReference type="NCBIfam" id="TIGR00644">
    <property type="entry name" value="recJ"/>
    <property type="match status" value="1"/>
</dbReference>
<dbReference type="GO" id="GO:0006281">
    <property type="term" value="P:DNA repair"/>
    <property type="evidence" value="ECO:0007669"/>
    <property type="project" value="InterPro"/>
</dbReference>
<dbReference type="InterPro" id="IPR004610">
    <property type="entry name" value="RecJ"/>
</dbReference>
<name>A0A2V3A188_9BACI</name>
<gene>
    <name evidence="9" type="ORF">DFO73_103460</name>
</gene>
<feature type="domain" description="DHHA1" evidence="7">
    <location>
        <begin position="353"/>
        <end position="439"/>
    </location>
</feature>
<dbReference type="PANTHER" id="PTHR30255:SF2">
    <property type="entry name" value="SINGLE-STRANDED-DNA-SPECIFIC EXONUCLEASE RECJ"/>
    <property type="match status" value="1"/>
</dbReference>
<dbReference type="InterPro" id="IPR001667">
    <property type="entry name" value="DDH_dom"/>
</dbReference>
<dbReference type="Gene3D" id="3.10.310.30">
    <property type="match status" value="1"/>
</dbReference>
<evidence type="ECO:0000313" key="9">
    <source>
        <dbReference type="EMBL" id="PWW30566.1"/>
    </source>
</evidence>
<keyword evidence="4" id="KW-0378">Hydrolase</keyword>
<feature type="domain" description="RecJ OB" evidence="8">
    <location>
        <begin position="454"/>
        <end position="541"/>
    </location>
</feature>
<feature type="domain" description="DDH" evidence="6">
    <location>
        <begin position="84"/>
        <end position="232"/>
    </location>
</feature>
<sequence>MENWIKRDSKLTSKEKNIIQYYAKQLSLDPFIIQLLFLKGIKNFIDINRYLSCDPSYLIGPYYIRDMDMAVKRIFQAIERDELIGIFGDYDVDGMTSTSILYKGLKVLGANVEFLLPKRSDGYGLSVEAVNRFAAKDTALIVTVDNGSSAHEAVRRAKQIGMDVIVTDHHEILKGHPPSLAFINPMRSDERTPFKSLAGCGVAFKLVHALLREKGIWDMHIWNFVELAALGTVADMMPLTEENRVIVQLGIEKMNAGPSKPIKVLKRLLGIEHVNSQTISFSFAPILNSLGRLSDPNFAVRLFTSDFNEQMLEEHWNKLIRLNDVRKKMVTAQVRQAEEYIQTNNLYEQKVITVIGSYTDGLVGILAARIAERYKKPAIVLTENGKGSARSVNGSTFSIANTIERCAEHLVSYGGHRAAAGLTVSIDCYSQFCSDIQKYAALEPAINVQYVYEMEYSLFDFPVDLYQDLLSLEPFGEGNPLPLFKSKKLNINKLTHFGMNEEHVKFHFGRRNALLFFRGLEVKSFGQSSNFQCLYSPSLNSENDFIIKDYFTG</sequence>
<dbReference type="OrthoDB" id="9809852at2"/>
<keyword evidence="5 9" id="KW-0269">Exonuclease</keyword>
<dbReference type="GO" id="GO:0008409">
    <property type="term" value="F:5'-3' exonuclease activity"/>
    <property type="evidence" value="ECO:0007669"/>
    <property type="project" value="InterPro"/>
</dbReference>
<evidence type="ECO:0000259" key="6">
    <source>
        <dbReference type="Pfam" id="PF01368"/>
    </source>
</evidence>
<evidence type="ECO:0000259" key="7">
    <source>
        <dbReference type="Pfam" id="PF02272"/>
    </source>
</evidence>
<dbReference type="GO" id="GO:0006310">
    <property type="term" value="P:DNA recombination"/>
    <property type="evidence" value="ECO:0007669"/>
    <property type="project" value="InterPro"/>
</dbReference>
<comment type="similarity">
    <text evidence="1">Belongs to the RecJ family.</text>
</comment>
<organism evidence="9 10">
    <name type="scientific">Cytobacillus oceanisediminis</name>
    <dbReference type="NCBI Taxonomy" id="665099"/>
    <lineage>
        <taxon>Bacteria</taxon>
        <taxon>Bacillati</taxon>
        <taxon>Bacillota</taxon>
        <taxon>Bacilli</taxon>
        <taxon>Bacillales</taxon>
        <taxon>Bacillaceae</taxon>
        <taxon>Cytobacillus</taxon>
    </lineage>
</organism>
<evidence type="ECO:0000259" key="8">
    <source>
        <dbReference type="Pfam" id="PF17768"/>
    </source>
</evidence>
<dbReference type="AlphaFoldDB" id="A0A2V3A188"/>
<dbReference type="Pfam" id="PF01368">
    <property type="entry name" value="DHH"/>
    <property type="match status" value="1"/>
</dbReference>